<gene>
    <name evidence="1" type="ORF">CTM89_17960</name>
</gene>
<dbReference type="AlphaFoldDB" id="A0A2T3M602"/>
<comment type="caution">
    <text evidence="1">The sequence shown here is derived from an EMBL/GenBank/DDBJ whole genome shotgun (WGS) entry which is preliminary data.</text>
</comment>
<dbReference type="EMBL" id="PYOJ01000030">
    <property type="protein sequence ID" value="PSV87334.1"/>
    <property type="molecule type" value="Genomic_DNA"/>
</dbReference>
<accession>A0A2T3M602</accession>
<organism evidence="1 2">
    <name type="scientific">Photobacterium leiognathi</name>
    <dbReference type="NCBI Taxonomy" id="553611"/>
    <lineage>
        <taxon>Bacteria</taxon>
        <taxon>Pseudomonadati</taxon>
        <taxon>Pseudomonadota</taxon>
        <taxon>Gammaproteobacteria</taxon>
        <taxon>Vibrionales</taxon>
        <taxon>Vibrionaceae</taxon>
        <taxon>Photobacterium</taxon>
    </lineage>
</organism>
<evidence type="ECO:0000313" key="2">
    <source>
        <dbReference type="Proteomes" id="UP000240410"/>
    </source>
</evidence>
<protein>
    <submittedName>
        <fullName evidence="1">Uncharacterized protein</fullName>
    </submittedName>
</protein>
<reference evidence="1 2" key="1">
    <citation type="submission" date="2018-03" db="EMBL/GenBank/DDBJ databases">
        <title>Whole genome sequencing of Histamine producing bacteria.</title>
        <authorList>
            <person name="Butler K."/>
        </authorList>
    </citation>
    <scope>NUCLEOTIDE SEQUENCE [LARGE SCALE GENOMIC DNA]</scope>
    <source>
        <strain evidence="1 2">ATCC 33979</strain>
    </source>
</reference>
<sequence length="99" mass="11803">MIVLIINTLHIYKNRMNKKYSLESRFIQRLKYTNDLFGYISLDAIINSQLGAKIKFKPLKLKRVYNIEKIEKQPSEIPESFKRNHQINIQTKNKTTNFS</sequence>
<name>A0A2T3M602_PHOLE</name>
<proteinExistence type="predicted"/>
<evidence type="ECO:0000313" key="1">
    <source>
        <dbReference type="EMBL" id="PSV87334.1"/>
    </source>
</evidence>
<dbReference type="Proteomes" id="UP000240410">
    <property type="component" value="Unassembled WGS sequence"/>
</dbReference>